<dbReference type="GO" id="GO:0003700">
    <property type="term" value="F:DNA-binding transcription factor activity"/>
    <property type="evidence" value="ECO:0007669"/>
    <property type="project" value="TreeGrafter"/>
</dbReference>
<dbReference type="Gene3D" id="1.10.10.60">
    <property type="entry name" value="Homeodomain-like"/>
    <property type="match status" value="1"/>
</dbReference>
<dbReference type="GO" id="GO:0000976">
    <property type="term" value="F:transcription cis-regulatory region binding"/>
    <property type="evidence" value="ECO:0007669"/>
    <property type="project" value="TreeGrafter"/>
</dbReference>
<evidence type="ECO:0000313" key="4">
    <source>
        <dbReference type="EMBL" id="NNM47616.1"/>
    </source>
</evidence>
<comment type="caution">
    <text evidence="4">The sequence shown here is derived from an EMBL/GenBank/DDBJ whole genome shotgun (WGS) entry which is preliminary data.</text>
</comment>
<accession>A0A849HCZ1</accession>
<dbReference type="InterPro" id="IPR036271">
    <property type="entry name" value="Tet_transcr_reg_TetR-rel_C_sf"/>
</dbReference>
<dbReference type="InterPro" id="IPR050109">
    <property type="entry name" value="HTH-type_TetR-like_transc_reg"/>
</dbReference>
<dbReference type="Gene3D" id="1.10.357.10">
    <property type="entry name" value="Tetracycline Repressor, domain 2"/>
    <property type="match status" value="1"/>
</dbReference>
<keyword evidence="1 2" id="KW-0238">DNA-binding</keyword>
<dbReference type="InterPro" id="IPR001647">
    <property type="entry name" value="HTH_TetR"/>
</dbReference>
<dbReference type="PRINTS" id="PR00455">
    <property type="entry name" value="HTHTETR"/>
</dbReference>
<name>A0A849HCZ1_9MICO</name>
<keyword evidence="5" id="KW-1185">Reference proteome</keyword>
<gene>
    <name evidence="4" type="ORF">HJG52_16620</name>
</gene>
<sequence>MSPRGRRPGGGDTRADIIEAARDEFAEGGYDTTSLRAVARRAGVDPSLVHHYFDGKPALFAAVIGAPADPSALIGQVISGPREDVGENLVRTFLTLWDSAEGQPRLMAILRSAMTQETARRMMREFLTREVFGRIAREFAGEASPDEIELRAGLAAGQMAGMALMRYVIEVPAVVQASQEDLVRCLGPTLQRYLVDG</sequence>
<dbReference type="Pfam" id="PF17920">
    <property type="entry name" value="TetR_C_16"/>
    <property type="match status" value="1"/>
</dbReference>
<dbReference type="EMBL" id="JABEPQ010000004">
    <property type="protein sequence ID" value="NNM47616.1"/>
    <property type="molecule type" value="Genomic_DNA"/>
</dbReference>
<dbReference type="InterPro" id="IPR041678">
    <property type="entry name" value="TetR_C_16"/>
</dbReference>
<protein>
    <submittedName>
        <fullName evidence="4">TetR/AcrR family transcriptional regulator</fullName>
    </submittedName>
</protein>
<evidence type="ECO:0000259" key="3">
    <source>
        <dbReference type="PROSITE" id="PS50977"/>
    </source>
</evidence>
<feature type="domain" description="HTH tetR-type" evidence="3">
    <location>
        <begin position="11"/>
        <end position="71"/>
    </location>
</feature>
<dbReference type="InterPro" id="IPR009057">
    <property type="entry name" value="Homeodomain-like_sf"/>
</dbReference>
<evidence type="ECO:0000256" key="2">
    <source>
        <dbReference type="PROSITE-ProRule" id="PRU00335"/>
    </source>
</evidence>
<evidence type="ECO:0000256" key="1">
    <source>
        <dbReference type="ARBA" id="ARBA00023125"/>
    </source>
</evidence>
<organism evidence="4 5">
    <name type="scientific">Knoellia koreensis</name>
    <dbReference type="NCBI Taxonomy" id="2730921"/>
    <lineage>
        <taxon>Bacteria</taxon>
        <taxon>Bacillati</taxon>
        <taxon>Actinomycetota</taxon>
        <taxon>Actinomycetes</taxon>
        <taxon>Micrococcales</taxon>
        <taxon>Intrasporangiaceae</taxon>
        <taxon>Knoellia</taxon>
    </lineage>
</organism>
<dbReference type="Pfam" id="PF00440">
    <property type="entry name" value="TetR_N"/>
    <property type="match status" value="1"/>
</dbReference>
<proteinExistence type="predicted"/>
<dbReference type="AlphaFoldDB" id="A0A849HCZ1"/>
<reference evidence="4 5" key="1">
    <citation type="submission" date="2020-04" db="EMBL/GenBank/DDBJ databases">
        <title>Knoellia sp. isolate from air conditioner.</title>
        <authorList>
            <person name="Chea S."/>
            <person name="Kim D.-U."/>
        </authorList>
    </citation>
    <scope>NUCLEOTIDE SEQUENCE [LARGE SCALE GENOMIC DNA]</scope>
    <source>
        <strain evidence="4 5">DB2414S</strain>
    </source>
</reference>
<dbReference type="SUPFAM" id="SSF48498">
    <property type="entry name" value="Tetracyclin repressor-like, C-terminal domain"/>
    <property type="match status" value="1"/>
</dbReference>
<dbReference type="SUPFAM" id="SSF46689">
    <property type="entry name" value="Homeodomain-like"/>
    <property type="match status" value="1"/>
</dbReference>
<dbReference type="PROSITE" id="PS50977">
    <property type="entry name" value="HTH_TETR_2"/>
    <property type="match status" value="1"/>
</dbReference>
<feature type="DNA-binding region" description="H-T-H motif" evidence="2">
    <location>
        <begin position="34"/>
        <end position="53"/>
    </location>
</feature>
<dbReference type="PANTHER" id="PTHR30055:SF235">
    <property type="entry name" value="TRANSCRIPTIONAL REGULATORY PROTEIN"/>
    <property type="match status" value="1"/>
</dbReference>
<dbReference type="Proteomes" id="UP000588586">
    <property type="component" value="Unassembled WGS sequence"/>
</dbReference>
<evidence type="ECO:0000313" key="5">
    <source>
        <dbReference type="Proteomes" id="UP000588586"/>
    </source>
</evidence>
<dbReference type="PANTHER" id="PTHR30055">
    <property type="entry name" value="HTH-TYPE TRANSCRIPTIONAL REGULATOR RUTR"/>
    <property type="match status" value="1"/>
</dbReference>
<dbReference type="RefSeq" id="WP_171244737.1">
    <property type="nucleotide sequence ID" value="NZ_JABEPQ010000004.1"/>
</dbReference>